<sequence>MVTVYLHCFFGGCRAVARLLVKVNFYQPHLSGFDCFWKRLHIT</sequence>
<protein>
    <submittedName>
        <fullName evidence="1">RCG50047</fullName>
    </submittedName>
</protein>
<dbReference type="AlphaFoldDB" id="A6JVI2"/>
<evidence type="ECO:0000313" key="2">
    <source>
        <dbReference type="Proteomes" id="UP000234681"/>
    </source>
</evidence>
<proteinExistence type="predicted"/>
<name>A6JVI2_RAT</name>
<dbReference type="Proteomes" id="UP000234681">
    <property type="component" value="Chromosome 2"/>
</dbReference>
<organism evidence="1 2">
    <name type="scientific">Rattus norvegicus</name>
    <name type="common">Rat</name>
    <dbReference type="NCBI Taxonomy" id="10116"/>
    <lineage>
        <taxon>Eukaryota</taxon>
        <taxon>Metazoa</taxon>
        <taxon>Chordata</taxon>
        <taxon>Craniata</taxon>
        <taxon>Vertebrata</taxon>
        <taxon>Euteleostomi</taxon>
        <taxon>Mammalia</taxon>
        <taxon>Eutheria</taxon>
        <taxon>Euarchontoglires</taxon>
        <taxon>Glires</taxon>
        <taxon>Rodentia</taxon>
        <taxon>Myomorpha</taxon>
        <taxon>Muroidea</taxon>
        <taxon>Muridae</taxon>
        <taxon>Murinae</taxon>
        <taxon>Rattus</taxon>
    </lineage>
</organism>
<accession>A6JVI2</accession>
<dbReference type="EMBL" id="CH474003">
    <property type="protein sequence ID" value="EDM14870.1"/>
    <property type="molecule type" value="Genomic_DNA"/>
</dbReference>
<gene>
    <name evidence="1" type="ORF">rCG_50047</name>
</gene>
<evidence type="ECO:0000313" key="1">
    <source>
        <dbReference type="EMBL" id="EDM14870.1"/>
    </source>
</evidence>
<reference evidence="1 2" key="1">
    <citation type="submission" date="2005-09" db="EMBL/GenBank/DDBJ databases">
        <authorList>
            <person name="Mural R.J."/>
            <person name="Li P.W."/>
            <person name="Adams M.D."/>
            <person name="Amanatides P.G."/>
            <person name="Baden-Tillson H."/>
            <person name="Barnstead M."/>
            <person name="Chin S.H."/>
            <person name="Dew I."/>
            <person name="Evans C.A."/>
            <person name="Ferriera S."/>
            <person name="Flanigan M."/>
            <person name="Fosler C."/>
            <person name="Glodek A."/>
            <person name="Gu Z."/>
            <person name="Holt R.A."/>
            <person name="Jennings D."/>
            <person name="Kraft C.L."/>
            <person name="Lu F."/>
            <person name="Nguyen T."/>
            <person name="Nusskern D.R."/>
            <person name="Pfannkoch C.M."/>
            <person name="Sitter C."/>
            <person name="Sutton G.G."/>
            <person name="Venter J.C."/>
            <person name="Wang Z."/>
            <person name="Woodage T."/>
            <person name="Zheng X.H."/>
            <person name="Zhong F."/>
        </authorList>
    </citation>
    <scope>NUCLEOTIDE SEQUENCE [LARGE SCALE GENOMIC DNA]</scope>
    <source>
        <strain>BN</strain>
        <strain evidence="2">Sprague-Dawley</strain>
    </source>
</reference>